<sequence>MTEFDTGLPHVKQIQKYIVDKQEVEFKLATDDLLVGKIIWQDPACICLVDHYDQPTIIWRHALVYLKPKA</sequence>
<dbReference type="OrthoDB" id="573534at2"/>
<dbReference type="STRING" id="111780.Sta7437_3207"/>
<dbReference type="Gene3D" id="2.30.30.100">
    <property type="match status" value="1"/>
</dbReference>
<dbReference type="Proteomes" id="UP000010473">
    <property type="component" value="Chromosome"/>
</dbReference>
<dbReference type="eggNOG" id="COG1923">
    <property type="taxonomic scope" value="Bacteria"/>
</dbReference>
<dbReference type="SUPFAM" id="SSF50182">
    <property type="entry name" value="Sm-like ribonucleoproteins"/>
    <property type="match status" value="1"/>
</dbReference>
<protein>
    <recommendedName>
        <fullName evidence="1">Hfq-related domain-containing protein</fullName>
    </recommendedName>
</protein>
<name>K9XXC8_STAC7</name>
<evidence type="ECO:0000259" key="1">
    <source>
        <dbReference type="Pfam" id="PF21979"/>
    </source>
</evidence>
<organism evidence="2 3">
    <name type="scientific">Stanieria cyanosphaera (strain ATCC 29371 / PCC 7437)</name>
    <dbReference type="NCBI Taxonomy" id="111780"/>
    <lineage>
        <taxon>Bacteria</taxon>
        <taxon>Bacillati</taxon>
        <taxon>Cyanobacteriota</taxon>
        <taxon>Cyanophyceae</taxon>
        <taxon>Pleurocapsales</taxon>
        <taxon>Dermocarpellaceae</taxon>
        <taxon>Stanieria</taxon>
    </lineage>
</organism>
<dbReference type="AlphaFoldDB" id="K9XXC8"/>
<dbReference type="NCBIfam" id="NF047718">
    <property type="entry name" value="Hfq_rel_Cyano"/>
    <property type="match status" value="1"/>
</dbReference>
<dbReference type="InterPro" id="IPR053840">
    <property type="entry name" value="Hfq_1"/>
</dbReference>
<feature type="domain" description="Hfq-related" evidence="1">
    <location>
        <begin position="8"/>
        <end position="68"/>
    </location>
</feature>
<dbReference type="InterPro" id="IPR010920">
    <property type="entry name" value="LSM_dom_sf"/>
</dbReference>
<dbReference type="RefSeq" id="WP_015194376.1">
    <property type="nucleotide sequence ID" value="NC_019748.1"/>
</dbReference>
<proteinExistence type="predicted"/>
<gene>
    <name evidence="2" type="ordered locus">Sta7437_3207</name>
</gene>
<accession>K9XXC8</accession>
<dbReference type="EMBL" id="CP003653">
    <property type="protein sequence ID" value="AFZ36714.1"/>
    <property type="molecule type" value="Genomic_DNA"/>
</dbReference>
<evidence type="ECO:0000313" key="2">
    <source>
        <dbReference type="EMBL" id="AFZ36714.1"/>
    </source>
</evidence>
<dbReference type="Pfam" id="PF21979">
    <property type="entry name" value="Hfq_1"/>
    <property type="match status" value="1"/>
</dbReference>
<dbReference type="KEGG" id="scs:Sta7437_3207"/>
<keyword evidence="3" id="KW-1185">Reference proteome</keyword>
<reference evidence="3" key="1">
    <citation type="journal article" date="2013" name="Proc. Natl. Acad. Sci. U.S.A.">
        <title>Improving the coverage of the cyanobacterial phylum using diversity-driven genome sequencing.</title>
        <authorList>
            <person name="Shih P.M."/>
            <person name="Wu D."/>
            <person name="Latifi A."/>
            <person name="Axen S.D."/>
            <person name="Fewer D.P."/>
            <person name="Talla E."/>
            <person name="Calteau A."/>
            <person name="Cai F."/>
            <person name="Tandeau de Marsac N."/>
            <person name="Rippka R."/>
            <person name="Herdman M."/>
            <person name="Sivonen K."/>
            <person name="Coursin T."/>
            <person name="Laurent T."/>
            <person name="Goodwin L."/>
            <person name="Nolan M."/>
            <person name="Davenport K.W."/>
            <person name="Han C.S."/>
            <person name="Rubin E.M."/>
            <person name="Eisen J.A."/>
            <person name="Woyke T."/>
            <person name="Gugger M."/>
            <person name="Kerfeld C.A."/>
        </authorList>
    </citation>
    <scope>NUCLEOTIDE SEQUENCE [LARGE SCALE GENOMIC DNA]</scope>
    <source>
        <strain evidence="3">ATCC 29371 / PCC 7437</strain>
    </source>
</reference>
<dbReference type="HOGENOM" id="CLU_185801_0_0_3"/>
<evidence type="ECO:0000313" key="3">
    <source>
        <dbReference type="Proteomes" id="UP000010473"/>
    </source>
</evidence>